<keyword evidence="2" id="KW-1185">Reference proteome</keyword>
<sequence>MKKVLFLMFFILGTICNIHAQIYHRGVCYYIPAGEDLTSSTKVYVVKFTGNRVVLLSASKSTICSNIQENRYYYDEKLGKMAENNGFKYKSSFSTTSKEVYYDTWTSWPPRYVPDMWGGQNVYDVLGYHYRAFSKDLKEMITWRETKSGNIEGKKYYIRISEEDLKPIAVNRDFLE</sequence>
<dbReference type="RefSeq" id="WP_349225546.1">
    <property type="nucleotide sequence ID" value="NZ_JBBNFG020000008.1"/>
</dbReference>
<accession>A0ABV1FVJ0</accession>
<organism evidence="1 2">
    <name type="scientific">Segatella sinensis</name>
    <dbReference type="NCBI Taxonomy" id="3085167"/>
    <lineage>
        <taxon>Bacteria</taxon>
        <taxon>Pseudomonadati</taxon>
        <taxon>Bacteroidota</taxon>
        <taxon>Bacteroidia</taxon>
        <taxon>Bacteroidales</taxon>
        <taxon>Prevotellaceae</taxon>
        <taxon>Segatella</taxon>
    </lineage>
</organism>
<gene>
    <name evidence="1" type="ORF">AAAT87_02650</name>
</gene>
<protein>
    <submittedName>
        <fullName evidence="1">Uncharacterized protein</fullName>
    </submittedName>
</protein>
<comment type="caution">
    <text evidence="1">The sequence shown here is derived from an EMBL/GenBank/DDBJ whole genome shotgun (WGS) entry which is preliminary data.</text>
</comment>
<reference evidence="1 2" key="1">
    <citation type="submission" date="2024-04" db="EMBL/GenBank/DDBJ databases">
        <title>Human intestinal bacterial collection.</title>
        <authorList>
            <person name="Pauvert C."/>
            <person name="Hitch T.C.A."/>
            <person name="Clavel T."/>
        </authorList>
    </citation>
    <scope>NUCLEOTIDE SEQUENCE [LARGE SCALE GENOMIC DNA]</scope>
    <source>
        <strain evidence="1 2">CLA-AA-H174</strain>
    </source>
</reference>
<dbReference type="EMBL" id="JBBNGE010000006">
    <property type="protein sequence ID" value="MEQ2507177.1"/>
    <property type="molecule type" value="Genomic_DNA"/>
</dbReference>
<evidence type="ECO:0000313" key="2">
    <source>
        <dbReference type="Proteomes" id="UP001465717"/>
    </source>
</evidence>
<dbReference type="Proteomes" id="UP001465717">
    <property type="component" value="Unassembled WGS sequence"/>
</dbReference>
<evidence type="ECO:0000313" key="1">
    <source>
        <dbReference type="EMBL" id="MEQ2507177.1"/>
    </source>
</evidence>
<name>A0ABV1FVJ0_9BACT</name>
<proteinExistence type="predicted"/>